<dbReference type="Proteomes" id="UP001172155">
    <property type="component" value="Unassembled WGS sequence"/>
</dbReference>
<feature type="signal peptide" evidence="5">
    <location>
        <begin position="1"/>
        <end position="19"/>
    </location>
</feature>
<dbReference type="PANTHER" id="PTHR11552:SF115">
    <property type="entry name" value="DEHYDROGENASE XPTC-RELATED"/>
    <property type="match status" value="1"/>
</dbReference>
<keyword evidence="3 4" id="KW-0274">FAD</keyword>
<dbReference type="GO" id="GO:0044550">
    <property type="term" value="P:secondary metabolite biosynthetic process"/>
    <property type="evidence" value="ECO:0007669"/>
    <property type="project" value="TreeGrafter"/>
</dbReference>
<dbReference type="Gene3D" id="3.50.50.60">
    <property type="entry name" value="FAD/NAD(P)-binding domain"/>
    <property type="match status" value="1"/>
</dbReference>
<dbReference type="GO" id="GO:0016614">
    <property type="term" value="F:oxidoreductase activity, acting on CH-OH group of donors"/>
    <property type="evidence" value="ECO:0007669"/>
    <property type="project" value="InterPro"/>
</dbReference>
<feature type="binding site" evidence="3">
    <location>
        <position position="241"/>
    </location>
    <ligand>
        <name>FAD</name>
        <dbReference type="ChEBI" id="CHEBI:57692"/>
    </ligand>
</feature>
<reference evidence="8" key="1">
    <citation type="submission" date="2023-06" db="EMBL/GenBank/DDBJ databases">
        <title>Genome-scale phylogeny and comparative genomics of the fungal order Sordariales.</title>
        <authorList>
            <consortium name="Lawrence Berkeley National Laboratory"/>
            <person name="Hensen N."/>
            <person name="Bonometti L."/>
            <person name="Westerberg I."/>
            <person name="Brannstrom I.O."/>
            <person name="Guillou S."/>
            <person name="Cros-Aarteil S."/>
            <person name="Calhoun S."/>
            <person name="Haridas S."/>
            <person name="Kuo A."/>
            <person name="Mondo S."/>
            <person name="Pangilinan J."/>
            <person name="Riley R."/>
            <person name="LaButti K."/>
            <person name="Andreopoulos B."/>
            <person name="Lipzen A."/>
            <person name="Chen C."/>
            <person name="Yanf M."/>
            <person name="Daum C."/>
            <person name="Ng V."/>
            <person name="Clum A."/>
            <person name="Steindorff A."/>
            <person name="Ohm R."/>
            <person name="Martin F."/>
            <person name="Silar P."/>
            <person name="Natvig D."/>
            <person name="Lalanne C."/>
            <person name="Gautier V."/>
            <person name="Ament-velasquez S.L."/>
            <person name="Kruys A."/>
            <person name="Hutchinson M.I."/>
            <person name="Powell A.J."/>
            <person name="Barry K."/>
            <person name="Miller A.N."/>
            <person name="Grigoriev I.V."/>
            <person name="Debuchy R."/>
            <person name="Gladieux P."/>
            <person name="Thoren M.H."/>
            <person name="Johannesson H."/>
        </authorList>
    </citation>
    <scope>NUCLEOTIDE SEQUENCE</scope>
    <source>
        <strain evidence="8">SMH3187-1</strain>
    </source>
</reference>
<dbReference type="PIRSF" id="PIRSF000137">
    <property type="entry name" value="Alcohol_oxidase"/>
    <property type="match status" value="1"/>
</dbReference>
<feature type="active site" description="Proton donor" evidence="2">
    <location>
        <position position="523"/>
    </location>
</feature>
<feature type="active site" description="Proton acceptor" evidence="2">
    <location>
        <position position="566"/>
    </location>
</feature>
<comment type="caution">
    <text evidence="8">The sequence shown here is derived from an EMBL/GenBank/DDBJ whole genome shotgun (WGS) entry which is preliminary data.</text>
</comment>
<evidence type="ECO:0000256" key="3">
    <source>
        <dbReference type="PIRSR" id="PIRSR000137-2"/>
    </source>
</evidence>
<dbReference type="SUPFAM" id="SSF51905">
    <property type="entry name" value="FAD/NAD(P)-binding domain"/>
    <property type="match status" value="1"/>
</dbReference>
<proteinExistence type="inferred from homology"/>
<name>A0AA40F321_9PEZI</name>
<dbReference type="PROSITE" id="PS00623">
    <property type="entry name" value="GMC_OXRED_1"/>
    <property type="match status" value="1"/>
</dbReference>
<dbReference type="InterPro" id="IPR012132">
    <property type="entry name" value="GMC_OxRdtase"/>
</dbReference>
<dbReference type="Pfam" id="PF05199">
    <property type="entry name" value="GMC_oxred_C"/>
    <property type="match status" value="1"/>
</dbReference>
<dbReference type="PROSITE" id="PS00624">
    <property type="entry name" value="GMC_OXRED_2"/>
    <property type="match status" value="1"/>
</dbReference>
<evidence type="ECO:0000256" key="4">
    <source>
        <dbReference type="RuleBase" id="RU003968"/>
    </source>
</evidence>
<feature type="chain" id="PRO_5041344940" evidence="5">
    <location>
        <begin position="20"/>
        <end position="599"/>
    </location>
</feature>
<evidence type="ECO:0000313" key="9">
    <source>
        <dbReference type="Proteomes" id="UP001172155"/>
    </source>
</evidence>
<feature type="domain" description="Glucose-methanol-choline oxidoreductase N-terminal" evidence="6">
    <location>
        <begin position="102"/>
        <end position="125"/>
    </location>
</feature>
<dbReference type="PANTHER" id="PTHR11552">
    <property type="entry name" value="GLUCOSE-METHANOL-CHOLINE GMC OXIDOREDUCTASE"/>
    <property type="match status" value="1"/>
</dbReference>
<evidence type="ECO:0000256" key="2">
    <source>
        <dbReference type="PIRSR" id="PIRSR000137-1"/>
    </source>
</evidence>
<comment type="similarity">
    <text evidence="1 4">Belongs to the GMC oxidoreductase family.</text>
</comment>
<organism evidence="8 9">
    <name type="scientific">Schizothecium vesticola</name>
    <dbReference type="NCBI Taxonomy" id="314040"/>
    <lineage>
        <taxon>Eukaryota</taxon>
        <taxon>Fungi</taxon>
        <taxon>Dikarya</taxon>
        <taxon>Ascomycota</taxon>
        <taxon>Pezizomycotina</taxon>
        <taxon>Sordariomycetes</taxon>
        <taxon>Sordariomycetidae</taxon>
        <taxon>Sordariales</taxon>
        <taxon>Schizotheciaceae</taxon>
        <taxon>Schizothecium</taxon>
    </lineage>
</organism>
<evidence type="ECO:0000259" key="6">
    <source>
        <dbReference type="PROSITE" id="PS00623"/>
    </source>
</evidence>
<gene>
    <name evidence="8" type="ORF">B0T18DRAFT_345564</name>
</gene>
<protein>
    <submittedName>
        <fullName evidence="8">Choline dehydrogenase</fullName>
    </submittedName>
</protein>
<comment type="cofactor">
    <cofactor evidence="3">
        <name>FAD</name>
        <dbReference type="ChEBI" id="CHEBI:57692"/>
    </cofactor>
</comment>
<keyword evidence="5" id="KW-0732">Signal</keyword>
<dbReference type="Pfam" id="PF00732">
    <property type="entry name" value="GMC_oxred_N"/>
    <property type="match status" value="1"/>
</dbReference>
<accession>A0AA40F321</accession>
<evidence type="ECO:0000256" key="1">
    <source>
        <dbReference type="ARBA" id="ARBA00010790"/>
    </source>
</evidence>
<feature type="domain" description="Glucose-methanol-choline oxidoreductase N-terminal" evidence="7">
    <location>
        <begin position="278"/>
        <end position="292"/>
    </location>
</feature>
<dbReference type="Gene3D" id="3.30.560.10">
    <property type="entry name" value="Glucose Oxidase, domain 3"/>
    <property type="match status" value="1"/>
</dbReference>
<dbReference type="AlphaFoldDB" id="A0AA40F321"/>
<dbReference type="SUPFAM" id="SSF54373">
    <property type="entry name" value="FAD-linked reductases, C-terminal domain"/>
    <property type="match status" value="1"/>
</dbReference>
<dbReference type="InterPro" id="IPR000172">
    <property type="entry name" value="GMC_OxRdtase_N"/>
</dbReference>
<feature type="binding site" evidence="3">
    <location>
        <position position="104"/>
    </location>
    <ligand>
        <name>FAD</name>
        <dbReference type="ChEBI" id="CHEBI:57692"/>
    </ligand>
</feature>
<dbReference type="InterPro" id="IPR036188">
    <property type="entry name" value="FAD/NAD-bd_sf"/>
</dbReference>
<evidence type="ECO:0000313" key="8">
    <source>
        <dbReference type="EMBL" id="KAK0750289.1"/>
    </source>
</evidence>
<sequence length="599" mass="63639">MKLSRSWLATAATVSGVCALEASYDYIIVGGGTAGSALATRLSLGLPQAKILLVEAGPSALDELRINVPGLRGSILGSGYDWNFTTVPQGSLGGRVIDVNRGKVLGGSSAMNYLCYDRASAPEYDAWRELGSPGWGWKTMIAAMTKSENFTGPEDGDRHGRRGPIRNYYNRVLYPIIRAWQPTVAALGINVNDGGSLSGAPVGVMFQPTNINVDKRTRSYAANSYLPLAGSNLEVLTNTQVTKVNLAKRGKKPSCATGVTLPNGTVIRASKEVILSAGSVQSPGLLELSGIGQSRVLQAAGITPHIDLPGVGENYQDHIRVSNTYRLKDGVESFDNLIFDNAGANATGEMQKWLTGERSLYEYTTAAYGFMNWGQLGVAGAMKAAAASVVQSTNVVDAKKLQYLNNAQVPSVEILYEANYVGAAGYTGGRFLTLISTVMQPFARGSVHINPSNPQGKPVIDPRFASNEYDIKGLVEAAKFSRRIAHTEPMRSAWEAETEPGEAVQTDAQWRTFATGALGSFYHPVGTCAMLPLKDGGVVDADLKVYGVANLRVVDNSIIPIIPSAHIQTAAYGIAEVAAEKIIAAHAGSSKSENACNCK</sequence>
<evidence type="ECO:0000259" key="7">
    <source>
        <dbReference type="PROSITE" id="PS00624"/>
    </source>
</evidence>
<dbReference type="EMBL" id="JAUKUD010000003">
    <property type="protein sequence ID" value="KAK0750289.1"/>
    <property type="molecule type" value="Genomic_DNA"/>
</dbReference>
<keyword evidence="4" id="KW-0285">Flavoprotein</keyword>
<keyword evidence="9" id="KW-1185">Reference proteome</keyword>
<dbReference type="InterPro" id="IPR007867">
    <property type="entry name" value="GMC_OxRtase_C"/>
</dbReference>
<evidence type="ECO:0000256" key="5">
    <source>
        <dbReference type="SAM" id="SignalP"/>
    </source>
</evidence>
<dbReference type="GO" id="GO:0050660">
    <property type="term" value="F:flavin adenine dinucleotide binding"/>
    <property type="evidence" value="ECO:0007669"/>
    <property type="project" value="InterPro"/>
</dbReference>